<reference evidence="2" key="1">
    <citation type="journal article" date="2021" name="Plant Cell">
        <title>A ferredoxin bridge connects the two arms of plant mitochondrial complex I.</title>
        <authorList>
            <person name="Klusch N."/>
            <person name="Senkler J."/>
            <person name="Yildiz O."/>
            <person name="Kuhlbrandt W."/>
            <person name="Braun H.P."/>
        </authorList>
    </citation>
    <scope>STRUCTURE BY ELECTRON MICROSCOPY (2.97 ANGSTROMS)</scope>
</reference>
<accession>A0A7S0YCV7</accession>
<proteinExistence type="evidence at protein level"/>
<keyword evidence="2" id="KW-0002">3D-structure</keyword>
<evidence type="ECO:0007829" key="2">
    <source>
        <dbReference type="PDB" id="7AR9"/>
    </source>
</evidence>
<sequence>MTFNYVIPYGGSSSYTINNEPVKAEEVTVDFSKEPSASSLKLADKSDWIAYTFNNVPLMATVGLLAGAHEAFLHYERTPIYGKRTYNIIKKLAPIVINKTAYATLLGAIFCATDALYENYSGKKSYTSGMVAGAATGAVFAIGRPLPQPLVWPLVFAAAPVIADLFGEVYPESMKSARGYGTPYGFENLDDAVPTRNPIRRNPHHY</sequence>
<reference evidence="1" key="2">
    <citation type="submission" date="2021-01" db="EMBL/GenBank/DDBJ databases">
        <authorList>
            <person name="Corre E."/>
            <person name="Pelletier E."/>
            <person name="Niang G."/>
            <person name="Scheremetjew M."/>
            <person name="Finn R."/>
            <person name="Kale V."/>
            <person name="Holt S."/>
            <person name="Cochrane G."/>
            <person name="Meng A."/>
            <person name="Brown T."/>
            <person name="Cohen L."/>
        </authorList>
    </citation>
    <scope>NUCLEOTIDE SEQUENCE</scope>
    <source>
        <strain evidence="1">SAG 63-3</strain>
    </source>
</reference>
<gene>
    <name evidence="1" type="ORF">PPAR00522_LOCUS5810</name>
</gene>
<name>A0A7S0YCV7_9CHLO</name>
<evidence type="ECO:0000313" key="1">
    <source>
        <dbReference type="EMBL" id="CAD8769412.1"/>
    </source>
</evidence>
<dbReference type="SMR" id="A0A7S0YCV7"/>
<organism evidence="1">
    <name type="scientific">Polytomella parva</name>
    <dbReference type="NCBI Taxonomy" id="51329"/>
    <lineage>
        <taxon>Eukaryota</taxon>
        <taxon>Viridiplantae</taxon>
        <taxon>Chlorophyta</taxon>
        <taxon>core chlorophytes</taxon>
        <taxon>Chlorophyceae</taxon>
        <taxon>CS clade</taxon>
        <taxon>Chlamydomonadales</taxon>
        <taxon>Chlamydomonadaceae</taxon>
        <taxon>Polytomella</taxon>
    </lineage>
</organism>
<dbReference type="AlphaFoldDB" id="A0A7S0YCV7"/>
<protein>
    <submittedName>
        <fullName evidence="1">Uncharacterized protein</fullName>
    </submittedName>
</protein>
<dbReference type="EMBL" id="HBFM01009059">
    <property type="protein sequence ID" value="CAD8769412.1"/>
    <property type="molecule type" value="Transcribed_RNA"/>
</dbReference>
<dbReference type="PDB" id="7AR9">
    <property type="method" value="EM"/>
    <property type="resolution" value="2.97 A"/>
    <property type="chains" value="Y=1-206"/>
</dbReference>